<keyword evidence="5 9" id="KW-0808">Transferase</keyword>
<dbReference type="PROSITE" id="PS51096">
    <property type="entry name" value="PTS_EIIA_TYPE_4"/>
    <property type="match status" value="1"/>
</dbReference>
<evidence type="ECO:0000313" key="10">
    <source>
        <dbReference type="Proteomes" id="UP000502462"/>
    </source>
</evidence>
<dbReference type="CDD" id="cd00367">
    <property type="entry name" value="PTS-HPr_like"/>
    <property type="match status" value="1"/>
</dbReference>
<dbReference type="Pfam" id="PF05524">
    <property type="entry name" value="PEP-utilisers_N"/>
    <property type="match status" value="1"/>
</dbReference>
<dbReference type="InterPro" id="IPR000032">
    <property type="entry name" value="HPr-like"/>
</dbReference>
<dbReference type="SUPFAM" id="SSF47831">
    <property type="entry name" value="Enzyme I of the PEP:sugar phosphotransferase system HPr-binding (sub)domain"/>
    <property type="match status" value="1"/>
</dbReference>
<dbReference type="Pfam" id="PF00381">
    <property type="entry name" value="PTS-HPr"/>
    <property type="match status" value="1"/>
</dbReference>
<comment type="subunit">
    <text evidence="6">Homodimer. The dihydroxyacetone kinase complex is composed of a homodimer of DhaM, a homodimer of DhaK and the subunit DhaL.</text>
</comment>
<dbReference type="PRINTS" id="PR00107">
    <property type="entry name" value="PHOSPHOCPHPR"/>
</dbReference>
<dbReference type="InterPro" id="IPR039643">
    <property type="entry name" value="DhaM"/>
</dbReference>
<protein>
    <recommendedName>
        <fullName evidence="4">phosphoenolpyruvate--glycerone phosphotransferase</fullName>
        <ecNumber evidence="4">2.7.1.121</ecNumber>
    </recommendedName>
</protein>
<keyword evidence="9" id="KW-0418">Kinase</keyword>
<dbReference type="Gene3D" id="3.50.30.10">
    <property type="entry name" value="Phosphohistidine domain"/>
    <property type="match status" value="1"/>
</dbReference>
<evidence type="ECO:0000313" key="9">
    <source>
        <dbReference type="EMBL" id="QJE04143.1"/>
    </source>
</evidence>
<dbReference type="GO" id="GO:0019563">
    <property type="term" value="P:glycerol catabolic process"/>
    <property type="evidence" value="ECO:0007669"/>
    <property type="project" value="InterPro"/>
</dbReference>
<dbReference type="NCBIfam" id="TIGR02364">
    <property type="entry name" value="dha_pts"/>
    <property type="match status" value="1"/>
</dbReference>
<dbReference type="Pfam" id="PF00391">
    <property type="entry name" value="PEP-utilizers"/>
    <property type="match status" value="1"/>
</dbReference>
<dbReference type="Gene3D" id="1.10.274.10">
    <property type="entry name" value="PtsI, HPr-binding domain"/>
    <property type="match status" value="1"/>
</dbReference>
<dbReference type="PANTHER" id="PTHR38594">
    <property type="entry name" value="PEP-DEPENDENT DIHYDROXYACETONE KINASE, PHOSPHORYL DONOR SUBUNIT DHAM"/>
    <property type="match status" value="1"/>
</dbReference>
<dbReference type="Gene3D" id="3.30.1340.10">
    <property type="entry name" value="HPr-like"/>
    <property type="match status" value="1"/>
</dbReference>
<dbReference type="FunFam" id="3.40.50.510:FF:000002">
    <property type="entry name" value="PTS-dependent dihydroxyacetone kinase, DhaM subunit"/>
    <property type="match status" value="1"/>
</dbReference>
<evidence type="ECO:0000256" key="4">
    <source>
        <dbReference type="ARBA" id="ARBA00012095"/>
    </source>
</evidence>
<evidence type="ECO:0000256" key="6">
    <source>
        <dbReference type="ARBA" id="ARBA00046577"/>
    </source>
</evidence>
<dbReference type="GO" id="GO:0009401">
    <property type="term" value="P:phosphoenolpyruvate-dependent sugar phosphotransferase system"/>
    <property type="evidence" value="ECO:0007669"/>
    <property type="project" value="InterPro"/>
</dbReference>
<evidence type="ECO:0000256" key="5">
    <source>
        <dbReference type="ARBA" id="ARBA00022679"/>
    </source>
</evidence>
<evidence type="ECO:0000259" key="7">
    <source>
        <dbReference type="PROSITE" id="PS51096"/>
    </source>
</evidence>
<dbReference type="Pfam" id="PF03610">
    <property type="entry name" value="EIIA-man"/>
    <property type="match status" value="1"/>
</dbReference>
<evidence type="ECO:0000256" key="2">
    <source>
        <dbReference type="ARBA" id="ARBA00002788"/>
    </source>
</evidence>
<evidence type="ECO:0000259" key="8">
    <source>
        <dbReference type="PROSITE" id="PS51350"/>
    </source>
</evidence>
<dbReference type="InterPro" id="IPR001020">
    <property type="entry name" value="PTS_HPr_His_P_site"/>
</dbReference>
<sequence>MVNLVIVSHSSRLGEGVGELARQMLMSDSCKIAIAAGIDDPQNPIGTDAVKVMEAIESVADADHVLVMMDMGSALLSAETALELLAPKIAAKVRLCAAPLVEGTLAATVSAASGADIDKVIFDAMHALEAKREQLGLPSSDTEISDTCPPYDEEARSLAVVIKNRNGLHVRPASRLVYTLSTFNADMLLEKNGKCVTPESINQIALLQVRYNDTLRLIAKGPEAEEALIAFRQLAEDNFGETEEVAPPTLRPVPPVSGKAFYYQPVLCTVQAKSILTVEEEQDRLRQAIDFTLLDLMTLTAKAEASGLDDIAAIFSGHHTLLDDPELLAAASELLQHEHCTAEYAWQQVLKELSQQYQQLDDEYLQARYIDVDDLLHRTLVHLTQTKEELPQFNSPTILLAENIYPSTVLQLDPAVVKGICLSAGSPVSHSALIARELGIGWICQQGEKLYAIQPEETLTLDVKTQRFNRQGEATVRMASF</sequence>
<dbReference type="PROSITE" id="PS51350">
    <property type="entry name" value="PTS_HPR_DOM"/>
    <property type="match status" value="1"/>
</dbReference>
<dbReference type="AlphaFoldDB" id="A0AAP9MJK8"/>
<dbReference type="SUPFAM" id="SSF55594">
    <property type="entry name" value="HPr-like"/>
    <property type="match status" value="1"/>
</dbReference>
<accession>A0AAP9MJK8</accession>
<evidence type="ECO:0000256" key="1">
    <source>
        <dbReference type="ARBA" id="ARBA00001113"/>
    </source>
</evidence>
<dbReference type="EMBL" id="CP051631">
    <property type="protein sequence ID" value="QJE04143.1"/>
    <property type="molecule type" value="Genomic_DNA"/>
</dbReference>
<dbReference type="Proteomes" id="UP000502462">
    <property type="component" value="Chromosome"/>
</dbReference>
<dbReference type="InterPro" id="IPR036618">
    <property type="entry name" value="PtsI_HPr-bd_sf"/>
</dbReference>
<feature type="domain" description="PTS EIIA type-4" evidence="7">
    <location>
        <begin position="1"/>
        <end position="135"/>
    </location>
</feature>
<dbReference type="InterPro" id="IPR012844">
    <property type="entry name" value="DhaM_N"/>
</dbReference>
<dbReference type="SUPFAM" id="SSF53062">
    <property type="entry name" value="PTS system fructose IIA component-like"/>
    <property type="match status" value="1"/>
</dbReference>
<dbReference type="InterPro" id="IPR035895">
    <property type="entry name" value="HPr-like_sf"/>
</dbReference>
<feature type="domain" description="HPr" evidence="8">
    <location>
        <begin position="155"/>
        <end position="242"/>
    </location>
</feature>
<dbReference type="GO" id="GO:0047324">
    <property type="term" value="F:phosphoenolpyruvate-glycerone phosphotransferase activity"/>
    <property type="evidence" value="ECO:0007669"/>
    <property type="project" value="UniProtKB-EC"/>
</dbReference>
<dbReference type="EC" id="2.7.1.121" evidence="4"/>
<reference evidence="9 10" key="1">
    <citation type="submission" date="2020-04" db="EMBL/GenBank/DDBJ databases">
        <title>Closed genome of O121:H19 shiga- toxin Escherichia coli isolated from flour in USA, 2016.</title>
        <authorList>
            <person name="Haendiges J."/>
            <person name="Jinneman K.C."/>
            <person name="Gonzalez-Escalona N."/>
        </authorList>
    </citation>
    <scope>NUCLEOTIDE SEQUENCE [LARGE SCALE GENOMIC DNA]</scope>
    <source>
        <strain evidence="9 10">FDA858783-1-52</strain>
    </source>
</reference>
<organism evidence="9 10">
    <name type="scientific">Escherichia coli O121</name>
    <dbReference type="NCBI Taxonomy" id="1055537"/>
    <lineage>
        <taxon>Bacteria</taxon>
        <taxon>Pseudomonadati</taxon>
        <taxon>Pseudomonadota</taxon>
        <taxon>Gammaproteobacteria</taxon>
        <taxon>Enterobacterales</taxon>
        <taxon>Enterobacteriaceae</taxon>
        <taxon>Escherichia</taxon>
    </lineage>
</organism>
<dbReference type="NCBIfam" id="TIGR01003">
    <property type="entry name" value="PTS_HPr_family"/>
    <property type="match status" value="1"/>
</dbReference>
<dbReference type="RefSeq" id="WP_001370646.1">
    <property type="nucleotide sequence ID" value="NZ_BDJN01000120.1"/>
</dbReference>
<proteinExistence type="inferred from homology"/>
<dbReference type="InterPro" id="IPR036637">
    <property type="entry name" value="Phosphohistidine_dom_sf"/>
</dbReference>
<comment type="function">
    <text evidence="2">Component of the dihydroxyacetone kinase complex, which is responsible for the phosphoenolpyruvate (PEP)-dependent phosphorylation of dihydroxyacetone. DhaM serves as the phosphoryl donor. Is phosphorylated by phosphoenolpyruvate in an EI- and HPr-dependent reaction, and a phosphorelay system on histidine residues finally leads to phosphoryl transfer to DhaL and dihydroxyacetone.</text>
</comment>
<dbReference type="PROSITE" id="PS00369">
    <property type="entry name" value="PTS_HPR_HIS"/>
    <property type="match status" value="1"/>
</dbReference>
<comment type="catalytic activity">
    <reaction evidence="1">
        <text>dihydroxyacetone + phosphoenolpyruvate = dihydroxyacetone phosphate + pyruvate</text>
        <dbReference type="Rhea" id="RHEA:18381"/>
        <dbReference type="ChEBI" id="CHEBI:15361"/>
        <dbReference type="ChEBI" id="CHEBI:16016"/>
        <dbReference type="ChEBI" id="CHEBI:57642"/>
        <dbReference type="ChEBI" id="CHEBI:58702"/>
        <dbReference type="EC" id="2.7.1.121"/>
    </reaction>
</comment>
<dbReference type="InterPro" id="IPR008279">
    <property type="entry name" value="PEP-util_enz_mobile_dom"/>
</dbReference>
<dbReference type="InterPro" id="IPR036662">
    <property type="entry name" value="PTS_EIIA_man-typ_sf"/>
</dbReference>
<comment type="similarity">
    <text evidence="3">Belongs to the PEP-utilizing enzyme family.</text>
</comment>
<dbReference type="InterPro" id="IPR008731">
    <property type="entry name" value="PTS_EIN"/>
</dbReference>
<dbReference type="Gene3D" id="3.40.50.510">
    <property type="entry name" value="Phosphotransferase system, mannose-type IIA component"/>
    <property type="match status" value="1"/>
</dbReference>
<dbReference type="InterPro" id="IPR004701">
    <property type="entry name" value="PTS_EIIA_man-typ"/>
</dbReference>
<gene>
    <name evidence="9" type="primary">dhaM</name>
    <name evidence="9" type="ORF">A9225_02215</name>
</gene>
<name>A0AAP9MJK8_ECOLX</name>
<dbReference type="NCBIfam" id="NF008478">
    <property type="entry name" value="PRK11377.1"/>
    <property type="match status" value="1"/>
</dbReference>
<evidence type="ECO:0000256" key="3">
    <source>
        <dbReference type="ARBA" id="ARBA00007837"/>
    </source>
</evidence>
<dbReference type="GO" id="GO:0016020">
    <property type="term" value="C:membrane"/>
    <property type="evidence" value="ECO:0007669"/>
    <property type="project" value="InterPro"/>
</dbReference>
<dbReference type="PANTHER" id="PTHR38594:SF1">
    <property type="entry name" value="PEP-DEPENDENT DIHYDROXYACETONE KINASE, PHOSPHORYL DONOR SUBUNIT DHAM"/>
    <property type="match status" value="1"/>
</dbReference>
<dbReference type="SUPFAM" id="SSF52009">
    <property type="entry name" value="Phosphohistidine domain"/>
    <property type="match status" value="1"/>
</dbReference>